<evidence type="ECO:0000259" key="1">
    <source>
        <dbReference type="Pfam" id="PF02381"/>
    </source>
</evidence>
<gene>
    <name evidence="2" type="ORF">S01H4_11403</name>
</gene>
<dbReference type="InterPro" id="IPR038619">
    <property type="entry name" value="MraZ_sf"/>
</dbReference>
<protein>
    <recommendedName>
        <fullName evidence="1">MraZ domain-containing protein</fullName>
    </recommendedName>
</protein>
<feature type="domain" description="MraZ" evidence="1">
    <location>
        <begin position="18"/>
        <end position="57"/>
    </location>
</feature>
<dbReference type="Gene3D" id="3.40.1550.20">
    <property type="entry name" value="Transcriptional regulator MraZ domain"/>
    <property type="match status" value="1"/>
</dbReference>
<sequence length="64" mass="7737">PRFRQPDARPRRTLDEFVVLDKAGRLQLPRDYIDKLNLKERVRVLLADDHIAVWPEESQKREDR</sequence>
<evidence type="ECO:0000313" key="2">
    <source>
        <dbReference type="EMBL" id="GAG54909.1"/>
    </source>
</evidence>
<dbReference type="EMBL" id="BART01004596">
    <property type="protein sequence ID" value="GAG54909.1"/>
    <property type="molecule type" value="Genomic_DNA"/>
</dbReference>
<dbReference type="SUPFAM" id="SSF89447">
    <property type="entry name" value="AbrB/MazE/MraZ-like"/>
    <property type="match status" value="1"/>
</dbReference>
<proteinExistence type="predicted"/>
<dbReference type="InterPro" id="IPR037914">
    <property type="entry name" value="SpoVT-AbrB_sf"/>
</dbReference>
<feature type="non-terminal residue" evidence="2">
    <location>
        <position position="1"/>
    </location>
</feature>
<dbReference type="InterPro" id="IPR020603">
    <property type="entry name" value="MraZ_dom"/>
</dbReference>
<organism evidence="2">
    <name type="scientific">marine sediment metagenome</name>
    <dbReference type="NCBI Taxonomy" id="412755"/>
    <lineage>
        <taxon>unclassified sequences</taxon>
        <taxon>metagenomes</taxon>
        <taxon>ecological metagenomes</taxon>
    </lineage>
</organism>
<comment type="caution">
    <text evidence="2">The sequence shown here is derived from an EMBL/GenBank/DDBJ whole genome shotgun (WGS) entry which is preliminary data.</text>
</comment>
<dbReference type="Pfam" id="PF02381">
    <property type="entry name" value="MraZ"/>
    <property type="match status" value="1"/>
</dbReference>
<accession>X0YFY3</accession>
<reference evidence="2" key="1">
    <citation type="journal article" date="2014" name="Front. Microbiol.">
        <title>High frequency of phylogenetically diverse reductive dehalogenase-homologous genes in deep subseafloor sedimentary metagenomes.</title>
        <authorList>
            <person name="Kawai M."/>
            <person name="Futagami T."/>
            <person name="Toyoda A."/>
            <person name="Takaki Y."/>
            <person name="Nishi S."/>
            <person name="Hori S."/>
            <person name="Arai W."/>
            <person name="Tsubouchi T."/>
            <person name="Morono Y."/>
            <person name="Uchiyama I."/>
            <person name="Ito T."/>
            <person name="Fujiyama A."/>
            <person name="Inagaki F."/>
            <person name="Takami H."/>
        </authorList>
    </citation>
    <scope>NUCLEOTIDE SEQUENCE</scope>
    <source>
        <strain evidence="2">Expedition CK06-06</strain>
    </source>
</reference>
<dbReference type="AlphaFoldDB" id="X0YFY3"/>
<name>X0YFY3_9ZZZZ</name>